<dbReference type="OrthoDB" id="5405745at2759"/>
<proteinExistence type="predicted"/>
<sequence length="542" mass="57882">MFARGRRRMLSLASLHVLLLALCRAQITTQPRRYNLSSPLFLSLANTGNLSLSLCSGPTPQRLSEVDPSDSALTQARQLLPRLVLADDEAGARDESEPGRTWMSGGAAVVEVQNEGSWIAVYPPEAGQGTWEVEAQMGAVGEAAPTSIAPQPGLFLSDTDTAAALFLSTNFSSLPAVSNLTLLPSDGPFALPAYFNSSSCYLTRLSSLYSASLPANSQLRINATETRRGNTAWQNQHEQTRRQWRIDGLAAASNYTAWLSTADSADAAAPKVLWPAIKLRTKSDATCRLVSDVPFCPSVGYALPISPSLSTSDALSRLEPIISTNAANFSATLSTFACGDPYFGPYSSIHTCTDCEEAYRDWLCAVTMPRCVDGISMSNSYAVAPERLAESGTPVDVNSDLLPYVRTRNASTSRAPQLEADNYSEMLPCFSLCTSVLRTCPAPVVQWACPSWRVTARSDYGAFADAGADGFGAGFNGGAGEDGQRWGGTQRYIAQDAFGNAWCNALGVDFRLAEINAAPSSSPRSARYLGALVALLAARCLL</sequence>
<name>A0A316ZKI0_9BASI</name>
<evidence type="ECO:0000256" key="1">
    <source>
        <dbReference type="SAM" id="SignalP"/>
    </source>
</evidence>
<dbReference type="EMBL" id="KZ819283">
    <property type="protein sequence ID" value="PWO01317.1"/>
    <property type="molecule type" value="Genomic_DNA"/>
</dbReference>
<keyword evidence="3" id="KW-1185">Reference proteome</keyword>
<dbReference type="AlphaFoldDB" id="A0A316ZKI0"/>
<evidence type="ECO:0008006" key="4">
    <source>
        <dbReference type="Google" id="ProtNLM"/>
    </source>
</evidence>
<evidence type="ECO:0000313" key="3">
    <source>
        <dbReference type="Proteomes" id="UP000245946"/>
    </source>
</evidence>
<dbReference type="GO" id="GO:0005262">
    <property type="term" value="F:calcium channel activity"/>
    <property type="evidence" value="ECO:0007669"/>
    <property type="project" value="InterPro"/>
</dbReference>
<accession>A0A316ZKI0</accession>
<dbReference type="InterPro" id="IPR024338">
    <property type="entry name" value="MID1/Yam8"/>
</dbReference>
<dbReference type="Proteomes" id="UP000245946">
    <property type="component" value="Unassembled WGS sequence"/>
</dbReference>
<feature type="signal peptide" evidence="1">
    <location>
        <begin position="1"/>
        <end position="25"/>
    </location>
</feature>
<evidence type="ECO:0000313" key="2">
    <source>
        <dbReference type="EMBL" id="PWO01317.1"/>
    </source>
</evidence>
<dbReference type="PANTHER" id="PTHR39142:SF1">
    <property type="entry name" value="AEL197CP"/>
    <property type="match status" value="1"/>
</dbReference>
<keyword evidence="1" id="KW-0732">Signal</keyword>
<dbReference type="GO" id="GO:0098703">
    <property type="term" value="P:calcium ion import across plasma membrane"/>
    <property type="evidence" value="ECO:0007669"/>
    <property type="project" value="InterPro"/>
</dbReference>
<dbReference type="STRING" id="58919.A0A316ZKI0"/>
<dbReference type="RefSeq" id="XP_025601595.1">
    <property type="nucleotide sequence ID" value="XM_025741344.1"/>
</dbReference>
<organism evidence="2 3">
    <name type="scientific">Tilletiopsis washingtonensis</name>
    <dbReference type="NCBI Taxonomy" id="58919"/>
    <lineage>
        <taxon>Eukaryota</taxon>
        <taxon>Fungi</taxon>
        <taxon>Dikarya</taxon>
        <taxon>Basidiomycota</taxon>
        <taxon>Ustilaginomycotina</taxon>
        <taxon>Exobasidiomycetes</taxon>
        <taxon>Entylomatales</taxon>
        <taxon>Entylomatales incertae sedis</taxon>
        <taxon>Tilletiopsis</taxon>
    </lineage>
</organism>
<dbReference type="Pfam" id="PF12929">
    <property type="entry name" value="Mid1"/>
    <property type="match status" value="1"/>
</dbReference>
<dbReference type="GeneID" id="37268888"/>
<dbReference type="PANTHER" id="PTHR39142">
    <property type="entry name" value="MID1P"/>
    <property type="match status" value="1"/>
</dbReference>
<feature type="chain" id="PRO_5016355830" description="FZ domain-containing protein" evidence="1">
    <location>
        <begin position="26"/>
        <end position="542"/>
    </location>
</feature>
<gene>
    <name evidence="2" type="ORF">FA09DRAFT_327264</name>
</gene>
<protein>
    <recommendedName>
        <fullName evidence="4">FZ domain-containing protein</fullName>
    </recommendedName>
</protein>
<reference evidence="2 3" key="1">
    <citation type="journal article" date="2018" name="Mol. Biol. Evol.">
        <title>Broad Genomic Sampling Reveals a Smut Pathogenic Ancestry of the Fungal Clade Ustilaginomycotina.</title>
        <authorList>
            <person name="Kijpornyongpan T."/>
            <person name="Mondo S.J."/>
            <person name="Barry K."/>
            <person name="Sandor L."/>
            <person name="Lee J."/>
            <person name="Lipzen A."/>
            <person name="Pangilinan J."/>
            <person name="LaButti K."/>
            <person name="Hainaut M."/>
            <person name="Henrissat B."/>
            <person name="Grigoriev I.V."/>
            <person name="Spatafora J.W."/>
            <person name="Aime M.C."/>
        </authorList>
    </citation>
    <scope>NUCLEOTIDE SEQUENCE [LARGE SCALE GENOMIC DNA]</scope>
    <source>
        <strain evidence="2 3">MCA 4186</strain>
    </source>
</reference>